<gene>
    <name evidence="1" type="ORF">HOP40_27275</name>
</gene>
<dbReference type="Proteomes" id="UP000505377">
    <property type="component" value="Chromosome"/>
</dbReference>
<reference evidence="1 2" key="1">
    <citation type="submission" date="2020-05" db="EMBL/GenBank/DDBJ databases">
        <authorList>
            <person name="Mo P."/>
        </authorList>
    </citation>
    <scope>NUCLEOTIDE SEQUENCE [LARGE SCALE GENOMIC DNA]</scope>
    <source>
        <strain evidence="1 2">Gen01</strain>
    </source>
</reference>
<proteinExistence type="predicted"/>
<sequence>MGLTVSVVRQLERADGLVGWSLRAQPFAKTFWALSAWTDERVLASS</sequence>
<protein>
    <submittedName>
        <fullName evidence="1">Uncharacterized protein</fullName>
    </submittedName>
</protein>
<dbReference type="RefSeq" id="WP_172163868.1">
    <property type="nucleotide sequence ID" value="NZ_CP053564.1"/>
</dbReference>
<evidence type="ECO:0000313" key="1">
    <source>
        <dbReference type="EMBL" id="QJY49022.1"/>
    </source>
</evidence>
<dbReference type="KEGG" id="pbro:HOP40_27275"/>
<name>A0A6M6JQW3_9PSEU</name>
<keyword evidence="2" id="KW-1185">Reference proteome</keyword>
<organism evidence="1 2">
    <name type="scientific">Pseudonocardia broussonetiae</name>
    <dbReference type="NCBI Taxonomy" id="2736640"/>
    <lineage>
        <taxon>Bacteria</taxon>
        <taxon>Bacillati</taxon>
        <taxon>Actinomycetota</taxon>
        <taxon>Actinomycetes</taxon>
        <taxon>Pseudonocardiales</taxon>
        <taxon>Pseudonocardiaceae</taxon>
        <taxon>Pseudonocardia</taxon>
    </lineage>
</organism>
<dbReference type="EMBL" id="CP053564">
    <property type="protein sequence ID" value="QJY49022.1"/>
    <property type="molecule type" value="Genomic_DNA"/>
</dbReference>
<dbReference type="AlphaFoldDB" id="A0A6M6JQW3"/>
<accession>A0A6M6JQW3</accession>
<evidence type="ECO:0000313" key="2">
    <source>
        <dbReference type="Proteomes" id="UP000505377"/>
    </source>
</evidence>